<sequence>MILNCVEEDKRHNRISMASPIIGLGISSERLGISLELDLERSGIILNALKIQE</sequence>
<reference evidence="1" key="1">
    <citation type="submission" date="2021-06" db="EMBL/GenBank/DDBJ databases">
        <authorList>
            <person name="Kallberg Y."/>
            <person name="Tangrot J."/>
            <person name="Rosling A."/>
        </authorList>
    </citation>
    <scope>NUCLEOTIDE SEQUENCE</scope>
    <source>
        <strain evidence="1">AZ414A</strain>
    </source>
</reference>
<keyword evidence="2" id="KW-1185">Reference proteome</keyword>
<name>A0A9N9CNW1_9GLOM</name>
<comment type="caution">
    <text evidence="1">The sequence shown here is derived from an EMBL/GenBank/DDBJ whole genome shotgun (WGS) entry which is preliminary data.</text>
</comment>
<evidence type="ECO:0000313" key="2">
    <source>
        <dbReference type="Proteomes" id="UP000789706"/>
    </source>
</evidence>
<dbReference type="Proteomes" id="UP000789706">
    <property type="component" value="Unassembled WGS sequence"/>
</dbReference>
<accession>A0A9N9CNW1</accession>
<dbReference type="AlphaFoldDB" id="A0A9N9CNW1"/>
<evidence type="ECO:0000313" key="1">
    <source>
        <dbReference type="EMBL" id="CAG8608796.1"/>
    </source>
</evidence>
<dbReference type="EMBL" id="CAJVPK010002224">
    <property type="protein sequence ID" value="CAG8608796.1"/>
    <property type="molecule type" value="Genomic_DNA"/>
</dbReference>
<protein>
    <submittedName>
        <fullName evidence="1">5624_t:CDS:1</fullName>
    </submittedName>
</protein>
<proteinExistence type="predicted"/>
<organism evidence="1 2">
    <name type="scientific">Diversispora eburnea</name>
    <dbReference type="NCBI Taxonomy" id="1213867"/>
    <lineage>
        <taxon>Eukaryota</taxon>
        <taxon>Fungi</taxon>
        <taxon>Fungi incertae sedis</taxon>
        <taxon>Mucoromycota</taxon>
        <taxon>Glomeromycotina</taxon>
        <taxon>Glomeromycetes</taxon>
        <taxon>Diversisporales</taxon>
        <taxon>Diversisporaceae</taxon>
        <taxon>Diversispora</taxon>
    </lineage>
</organism>
<gene>
    <name evidence="1" type="ORF">DEBURN_LOCUS9876</name>
</gene>
<feature type="non-terminal residue" evidence="1">
    <location>
        <position position="53"/>
    </location>
</feature>